<keyword evidence="3" id="KW-0540">Nuclease</keyword>
<dbReference type="Pfam" id="PF13476">
    <property type="entry name" value="AAA_23"/>
    <property type="match status" value="1"/>
</dbReference>
<dbReference type="GO" id="GO:0016887">
    <property type="term" value="F:ATP hydrolysis activity"/>
    <property type="evidence" value="ECO:0007669"/>
    <property type="project" value="InterPro"/>
</dbReference>
<protein>
    <submittedName>
        <fullName evidence="3">Endonuclease subunit</fullName>
    </submittedName>
</protein>
<dbReference type="InterPro" id="IPR038729">
    <property type="entry name" value="Rad50/SbcC_AAA"/>
</dbReference>
<accession>A0A6J5PUS7</accession>
<feature type="coiled-coil region" evidence="1">
    <location>
        <begin position="189"/>
        <end position="273"/>
    </location>
</feature>
<evidence type="ECO:0000313" key="3">
    <source>
        <dbReference type="EMBL" id="CAB4175639.1"/>
    </source>
</evidence>
<dbReference type="EMBL" id="LR796923">
    <property type="protein sequence ID" value="CAB4175639.1"/>
    <property type="molecule type" value="Genomic_DNA"/>
</dbReference>
<dbReference type="SUPFAM" id="SSF75712">
    <property type="entry name" value="Rad50 coiled-coil Zn hook"/>
    <property type="match status" value="1"/>
</dbReference>
<gene>
    <name evidence="3" type="ORF">UFOVP972_291</name>
</gene>
<dbReference type="InterPro" id="IPR027417">
    <property type="entry name" value="P-loop_NTPase"/>
</dbReference>
<name>A0A6J5PUS7_9CAUD</name>
<dbReference type="SUPFAM" id="SSF52540">
    <property type="entry name" value="P-loop containing nucleoside triphosphate hydrolases"/>
    <property type="match status" value="1"/>
</dbReference>
<proteinExistence type="predicted"/>
<keyword evidence="3" id="KW-0255">Endonuclease</keyword>
<feature type="domain" description="Rad50/SbcC-type AAA" evidence="2">
    <location>
        <begin position="8"/>
        <end position="215"/>
    </location>
</feature>
<keyword evidence="1" id="KW-0175">Coiled coil</keyword>
<sequence length="555" mass="63495">MRLIEFSYRNILSYGNMLQTFKFDDKPGLILVEGENGAGKSSIKEALTVSIYGRSAIRKIKDIPNWINRNAYTNVKFVTNSGEIVELDRGIDPNFSDIKINGSQFNLPDKRKVDEFIEEELSRIPFSVFCNTISLSFDDFKSFVNLSKDDKRKIVDRIFGIDILSDMRSRVKEELKENKSDLDIHSATLKSSQSNLETYESQLEALRERLSKKKEALTDKLTLDITNKKVEVDAALVLKTELKDKIDSQTKTNRAAQEEVSKIGSDIRDLSNRLTIYAKNRCPHCLNDLKSDSSIEIKEKIEEKITKLKELLVDKKKLADEINESLTSLLLDRGDIDSDYFNKKAELQALESSLEAAQENDGSEEISSISGIIKSLEDQISEDSQAIDKLNSTRSVSLSLDDLLSENGIKRDMIDRIIPTLNARILEISEKLEFKFSFEFDNEFDPHITYLGMQISPESLSSGQRKKMNLIVLLAFIEIIKMKHSTMNVMFLDEIFSSLDKTNVYRAISILKEYSTKYNMTIFVVSHESLPEELFDHRICVTQKDHFSEMEIIKI</sequence>
<organism evidence="3">
    <name type="scientific">uncultured Caudovirales phage</name>
    <dbReference type="NCBI Taxonomy" id="2100421"/>
    <lineage>
        <taxon>Viruses</taxon>
        <taxon>Duplodnaviria</taxon>
        <taxon>Heunggongvirae</taxon>
        <taxon>Uroviricota</taxon>
        <taxon>Caudoviricetes</taxon>
        <taxon>Peduoviridae</taxon>
        <taxon>Maltschvirus</taxon>
        <taxon>Maltschvirus maltsch</taxon>
    </lineage>
</organism>
<keyword evidence="3" id="KW-0378">Hydrolase</keyword>
<evidence type="ECO:0000256" key="1">
    <source>
        <dbReference type="SAM" id="Coils"/>
    </source>
</evidence>
<feature type="coiled-coil region" evidence="1">
    <location>
        <begin position="298"/>
        <end position="393"/>
    </location>
</feature>
<dbReference type="Gene3D" id="3.40.50.300">
    <property type="entry name" value="P-loop containing nucleotide triphosphate hydrolases"/>
    <property type="match status" value="2"/>
</dbReference>
<reference evidence="3" key="1">
    <citation type="submission" date="2020-05" db="EMBL/GenBank/DDBJ databases">
        <authorList>
            <person name="Chiriac C."/>
            <person name="Salcher M."/>
            <person name="Ghai R."/>
            <person name="Kavagutti S V."/>
        </authorList>
    </citation>
    <scope>NUCLEOTIDE SEQUENCE</scope>
</reference>
<dbReference type="GO" id="GO:0004519">
    <property type="term" value="F:endonuclease activity"/>
    <property type="evidence" value="ECO:0007669"/>
    <property type="project" value="UniProtKB-KW"/>
</dbReference>
<dbReference type="GO" id="GO:0006302">
    <property type="term" value="P:double-strand break repair"/>
    <property type="evidence" value="ECO:0007669"/>
    <property type="project" value="InterPro"/>
</dbReference>
<dbReference type="PANTHER" id="PTHR32114">
    <property type="entry name" value="ABC TRANSPORTER ABCH.3"/>
    <property type="match status" value="1"/>
</dbReference>
<evidence type="ECO:0000259" key="2">
    <source>
        <dbReference type="Pfam" id="PF13476"/>
    </source>
</evidence>
<dbReference type="PANTHER" id="PTHR32114:SF2">
    <property type="entry name" value="ABC TRANSPORTER ABCH.3"/>
    <property type="match status" value="1"/>
</dbReference>